<evidence type="ECO:0000256" key="2">
    <source>
        <dbReference type="ARBA" id="ARBA00007904"/>
    </source>
</evidence>
<evidence type="ECO:0000313" key="15">
    <source>
        <dbReference type="Proteomes" id="UP001212411"/>
    </source>
</evidence>
<feature type="transmembrane region" description="Helical" evidence="11">
    <location>
        <begin position="856"/>
        <end position="874"/>
    </location>
</feature>
<dbReference type="RefSeq" id="XP_056037706.1">
    <property type="nucleotide sequence ID" value="XM_056182476.1"/>
</dbReference>
<evidence type="ECO:0000256" key="3">
    <source>
        <dbReference type="ARBA" id="ARBA00011276"/>
    </source>
</evidence>
<comment type="subunit">
    <text evidence="3">Component of the ER membrane protein complex (EMC).</text>
</comment>
<dbReference type="Pfam" id="PF07774">
    <property type="entry name" value="EMC1_C"/>
    <property type="match status" value="1"/>
</dbReference>
<evidence type="ECO:0000259" key="12">
    <source>
        <dbReference type="Pfam" id="PF07774"/>
    </source>
</evidence>
<evidence type="ECO:0000256" key="9">
    <source>
        <dbReference type="ARBA" id="ARBA00023136"/>
    </source>
</evidence>
<dbReference type="Pfam" id="PF25293">
    <property type="entry name" value="Beta-prop_EMC1_N"/>
    <property type="match status" value="1"/>
</dbReference>
<dbReference type="GeneID" id="80877165"/>
<evidence type="ECO:0000313" key="14">
    <source>
        <dbReference type="EMBL" id="WBW73463.1"/>
    </source>
</evidence>
<dbReference type="GO" id="GO:0034975">
    <property type="term" value="P:protein folding in endoplasmic reticulum"/>
    <property type="evidence" value="ECO:0007669"/>
    <property type="project" value="TreeGrafter"/>
</dbReference>
<feature type="domain" description="EMC1 first beta-propeller" evidence="13">
    <location>
        <begin position="22"/>
        <end position="127"/>
    </location>
</feature>
<dbReference type="PANTHER" id="PTHR21573:SF0">
    <property type="entry name" value="ER MEMBRANE PROTEIN COMPLEX SUBUNIT 1"/>
    <property type="match status" value="1"/>
</dbReference>
<dbReference type="InterPro" id="IPR026895">
    <property type="entry name" value="EMC1"/>
</dbReference>
<evidence type="ECO:0000256" key="1">
    <source>
        <dbReference type="ARBA" id="ARBA00004115"/>
    </source>
</evidence>
<feature type="transmembrane region" description="Helical" evidence="11">
    <location>
        <begin position="6"/>
        <end position="24"/>
    </location>
</feature>
<dbReference type="AlphaFoldDB" id="A0AAE9WEU9"/>
<reference evidence="14 15" key="1">
    <citation type="journal article" date="2023" name="G3 (Bethesda)">
        <title>A high-quality reference genome for the fission yeast Schizosaccharomyces osmophilus.</title>
        <authorList>
            <person name="Jia G.S."/>
            <person name="Zhang W.C."/>
            <person name="Liang Y."/>
            <person name="Liu X.H."/>
            <person name="Rhind N."/>
            <person name="Pidoux A."/>
            <person name="Brysch-Herzberg M."/>
            <person name="Du L.L."/>
        </authorList>
    </citation>
    <scope>NUCLEOTIDE SEQUENCE [LARGE SCALE GENOMIC DNA]</scope>
    <source>
        <strain evidence="14 15">CBS 15793</strain>
    </source>
</reference>
<keyword evidence="10" id="KW-0325">Glycoprotein</keyword>
<evidence type="ECO:0000256" key="7">
    <source>
        <dbReference type="ARBA" id="ARBA00022824"/>
    </source>
</evidence>
<organism evidence="14 15">
    <name type="scientific">Schizosaccharomyces osmophilus</name>
    <dbReference type="NCBI Taxonomy" id="2545709"/>
    <lineage>
        <taxon>Eukaryota</taxon>
        <taxon>Fungi</taxon>
        <taxon>Dikarya</taxon>
        <taxon>Ascomycota</taxon>
        <taxon>Taphrinomycotina</taxon>
        <taxon>Schizosaccharomycetes</taxon>
        <taxon>Schizosaccharomycetales</taxon>
        <taxon>Schizosaccharomycetaceae</taxon>
        <taxon>Schizosaccharomyces</taxon>
    </lineage>
</organism>
<accession>A0AAE9WEU9</accession>
<proteinExistence type="inferred from homology"/>
<keyword evidence="9 11" id="KW-0472">Membrane</keyword>
<feature type="domain" description="ER membrane protein complex subunit 1 C-terminal" evidence="12">
    <location>
        <begin position="673"/>
        <end position="883"/>
    </location>
</feature>
<comment type="subcellular location">
    <subcellularLocation>
        <location evidence="1">Endoplasmic reticulum membrane</location>
        <topology evidence="1">Single-pass type I membrane protein</topology>
    </subcellularLocation>
</comment>
<dbReference type="InterPro" id="IPR011047">
    <property type="entry name" value="Quinoprotein_ADH-like_sf"/>
</dbReference>
<evidence type="ECO:0000256" key="5">
    <source>
        <dbReference type="ARBA" id="ARBA00022692"/>
    </source>
</evidence>
<evidence type="ECO:0000256" key="8">
    <source>
        <dbReference type="ARBA" id="ARBA00022989"/>
    </source>
</evidence>
<keyword evidence="5 11" id="KW-0812">Transmembrane</keyword>
<dbReference type="KEGG" id="som:SOMG_03687"/>
<evidence type="ECO:0000256" key="4">
    <source>
        <dbReference type="ARBA" id="ARBA00020824"/>
    </source>
</evidence>
<comment type="similarity">
    <text evidence="2">Belongs to the EMC1 family.</text>
</comment>
<keyword evidence="8 11" id="KW-1133">Transmembrane helix</keyword>
<evidence type="ECO:0000256" key="11">
    <source>
        <dbReference type="SAM" id="Phobius"/>
    </source>
</evidence>
<dbReference type="InterPro" id="IPR011678">
    <property type="entry name" value="EMC1_C"/>
</dbReference>
<keyword evidence="7" id="KW-0256">Endoplasmic reticulum</keyword>
<dbReference type="PANTHER" id="PTHR21573">
    <property type="entry name" value="ER MEMBRANE PROTEIN COMPLEX SUBUNIT 1"/>
    <property type="match status" value="1"/>
</dbReference>
<dbReference type="InterPro" id="IPR058545">
    <property type="entry name" value="Beta-prop_EMC1_1st"/>
</dbReference>
<evidence type="ECO:0000256" key="6">
    <source>
        <dbReference type="ARBA" id="ARBA00022729"/>
    </source>
</evidence>
<dbReference type="SUPFAM" id="SSF50998">
    <property type="entry name" value="Quinoprotein alcohol dehydrogenase-like"/>
    <property type="match status" value="1"/>
</dbReference>
<gene>
    <name evidence="14" type="primary">emc1</name>
    <name evidence="14" type="ORF">SOMG_03687</name>
</gene>
<keyword evidence="15" id="KW-1185">Reference proteome</keyword>
<evidence type="ECO:0000256" key="10">
    <source>
        <dbReference type="ARBA" id="ARBA00023180"/>
    </source>
</evidence>
<keyword evidence="6" id="KW-0732">Signal</keyword>
<sequence>MTRPYWPLYFVLFSIFLPCYLAVLRDEAGVHDYRISLLGRLKDVKLDEDSDSFLVLSERGLLSRIDANKGDIIWRQAVDEQTESVVHKSKGRYALTIGNEDLFVWNKDTGVLETKLDISTAKGGSLYETNEGYVYLVPGSSTLEKVLFQENNATVVEVSFDFPLMAMLIYSEKNYVLTKDQSGHKVVQLNEDWQPVEEKIISVPAKSEILDAKDDLVLFSYQNAVHAIRLSHPERYHLLFTDYSLINWERISQDVPGYSFTIGSDSSFVTCVFTFQGEEFALVDEFLDESGVSVSHGFHVDDGRFLRTTASSQTIVFDSQQILEIQNSFSRPVHLFKLLQSQANIYLIVVLEDGTIFCYSNNVLLWKREEALAYAADAISLPVILESSDSTPEDQEKESVIPFLHYLKNFKQLFNIRQLLPRHHSLDAAFMTNFLIPTYTGSLYCLSSDVSRKDRIVWKKDYSQEAKDVKSWLLKPASNHQEASLIALVYIFDDGYTFRILRSNDASVVYEKTETGVPDEFFFLDNSKEHYKNLIFALHGDTVSPLGDEMAFDHFLQMKSSVMFTRVKDNSLQGFRILEDYKITVEWEFSFKDDETLLNTVQRNPHETLASIGRVLADRKVMYKYLNPNLMAVLTCKRDMLIVYIIDTFSGAILHRNEHSEVFDFENVSAVLSENWLVYSYWNAVPSISTKIVAVELFEGGQPNVKHNIDVVESGNNNYIPSAFTKSFNIDRLINAMAVTTTNQGITSRDILVSLSSNQLGMIPQSIMSPLRPIHKPNEKPQPSSFVPYEPVMTIFDDRILSYDQRLYGIKKMISEPSTFESTTLVLALGLDIFFTRTAPSMPFDMLSSYFDKKQLVLTALGILFTVLITRPMVKRKQLNAKWYN</sequence>
<evidence type="ECO:0000259" key="13">
    <source>
        <dbReference type="Pfam" id="PF25293"/>
    </source>
</evidence>
<dbReference type="Proteomes" id="UP001212411">
    <property type="component" value="Chromosome 2"/>
</dbReference>
<dbReference type="EMBL" id="CP115612">
    <property type="protein sequence ID" value="WBW73463.1"/>
    <property type="molecule type" value="Genomic_DNA"/>
</dbReference>
<dbReference type="GO" id="GO:0072546">
    <property type="term" value="C:EMC complex"/>
    <property type="evidence" value="ECO:0007669"/>
    <property type="project" value="InterPro"/>
</dbReference>
<name>A0AAE9WEU9_9SCHI</name>
<protein>
    <recommendedName>
        <fullName evidence="4">ER membrane protein complex subunit 1</fullName>
    </recommendedName>
</protein>